<proteinExistence type="predicted"/>
<accession>A0A7J7JWR4</accession>
<protein>
    <submittedName>
        <fullName evidence="2">ARL6IP6</fullName>
    </submittedName>
</protein>
<dbReference type="Pfam" id="PF15062">
    <property type="entry name" value="ARL6IP6"/>
    <property type="match status" value="1"/>
</dbReference>
<name>A0A7J7JWR4_BUGNE</name>
<keyword evidence="3" id="KW-1185">Reference proteome</keyword>
<sequence length="118" mass="13259">MYDVSGETGQRLGGPCRDAVIFLLVTSVCYFVTSFTYVHWGYYIYALICSLYIVIFSYNITYCDSLNPGVMPPSPISPFKYRASSGHTFHLSYVMTVLNGIVFFLVEPWVIDIAIPSA</sequence>
<dbReference type="AlphaFoldDB" id="A0A7J7JWR4"/>
<gene>
    <name evidence="2" type="ORF">EB796_011348</name>
</gene>
<feature type="transmembrane region" description="Helical" evidence="1">
    <location>
        <begin position="90"/>
        <end position="111"/>
    </location>
</feature>
<keyword evidence="1" id="KW-0812">Transmembrane</keyword>
<dbReference type="PANTHER" id="PTHR28640">
    <property type="entry name" value="ADP-RIBOSYLATION FACTOR-LIKE PROTEIN 6-INTERACTING PROTEIN 6"/>
    <property type="match status" value="1"/>
</dbReference>
<evidence type="ECO:0000313" key="3">
    <source>
        <dbReference type="Proteomes" id="UP000593567"/>
    </source>
</evidence>
<dbReference type="Proteomes" id="UP000593567">
    <property type="component" value="Unassembled WGS sequence"/>
</dbReference>
<dbReference type="PANTHER" id="PTHR28640:SF1">
    <property type="entry name" value="ADP-RIBOSYLATION FACTOR-LIKE PROTEIN 6-INTERACTING PROTEIN 6"/>
    <property type="match status" value="1"/>
</dbReference>
<keyword evidence="1" id="KW-1133">Transmembrane helix</keyword>
<keyword evidence="1" id="KW-0472">Membrane</keyword>
<dbReference type="InterPro" id="IPR029383">
    <property type="entry name" value="ARL6IP6"/>
</dbReference>
<reference evidence="2" key="1">
    <citation type="submission" date="2020-06" db="EMBL/GenBank/DDBJ databases">
        <title>Draft genome of Bugula neritina, a colonial animal packing powerful symbionts and potential medicines.</title>
        <authorList>
            <person name="Rayko M."/>
        </authorList>
    </citation>
    <scope>NUCLEOTIDE SEQUENCE [LARGE SCALE GENOMIC DNA]</scope>
    <source>
        <strain evidence="2">Kwan_BN1</strain>
    </source>
</reference>
<evidence type="ECO:0000313" key="2">
    <source>
        <dbReference type="EMBL" id="KAF6030363.1"/>
    </source>
</evidence>
<feature type="transmembrane region" description="Helical" evidence="1">
    <location>
        <begin position="20"/>
        <end position="37"/>
    </location>
</feature>
<dbReference type="OrthoDB" id="10070125at2759"/>
<evidence type="ECO:0000256" key="1">
    <source>
        <dbReference type="SAM" id="Phobius"/>
    </source>
</evidence>
<feature type="transmembrane region" description="Helical" evidence="1">
    <location>
        <begin position="43"/>
        <end position="61"/>
    </location>
</feature>
<comment type="caution">
    <text evidence="2">The sequence shown here is derived from an EMBL/GenBank/DDBJ whole genome shotgun (WGS) entry which is preliminary data.</text>
</comment>
<dbReference type="EMBL" id="VXIV02001713">
    <property type="protein sequence ID" value="KAF6030363.1"/>
    <property type="molecule type" value="Genomic_DNA"/>
</dbReference>
<organism evidence="2 3">
    <name type="scientific">Bugula neritina</name>
    <name type="common">Brown bryozoan</name>
    <name type="synonym">Sertularia neritina</name>
    <dbReference type="NCBI Taxonomy" id="10212"/>
    <lineage>
        <taxon>Eukaryota</taxon>
        <taxon>Metazoa</taxon>
        <taxon>Spiralia</taxon>
        <taxon>Lophotrochozoa</taxon>
        <taxon>Bryozoa</taxon>
        <taxon>Gymnolaemata</taxon>
        <taxon>Cheilostomatida</taxon>
        <taxon>Flustrina</taxon>
        <taxon>Buguloidea</taxon>
        <taxon>Bugulidae</taxon>
        <taxon>Bugula</taxon>
    </lineage>
</organism>